<reference evidence="2" key="1">
    <citation type="submission" date="2011-09" db="EMBL/GenBank/DDBJ databases">
        <title>The permanent draft genome of Mucilaginibacter paludis DSM 18603.</title>
        <authorList>
            <consortium name="US DOE Joint Genome Institute (JGI-PGF)"/>
            <person name="Lucas S."/>
            <person name="Han J."/>
            <person name="Lapidus A."/>
            <person name="Bruce D."/>
            <person name="Goodwin L."/>
            <person name="Pitluck S."/>
            <person name="Peters L."/>
            <person name="Kyrpides N."/>
            <person name="Mavromatis K."/>
            <person name="Ivanova N."/>
            <person name="Mikhailova N."/>
            <person name="Held B."/>
            <person name="Detter J.C."/>
            <person name="Tapia R."/>
            <person name="Han C."/>
            <person name="Land M."/>
            <person name="Hauser L."/>
            <person name="Markowitz V."/>
            <person name="Cheng J.-F."/>
            <person name="Hugenholtz P."/>
            <person name="Woyke T."/>
            <person name="Wu D."/>
            <person name="Tindall B."/>
            <person name="Brambilla E."/>
            <person name="Klenk H.-P."/>
            <person name="Eisen J.A."/>
        </authorList>
    </citation>
    <scope>NUCLEOTIDE SEQUENCE [LARGE SCALE GENOMIC DNA]</scope>
    <source>
        <strain evidence="2">DSM 18603</strain>
    </source>
</reference>
<sequence>MKHVIDIPRTAMEVFNMLPEGTRCEVIDNTLYMSPSPNYDHQDLLGDIFVMLKEATTKNQWGKVFIAPFDVYLSGEADVVQPDLIFVKDQHNSIIQKNGIHGVPDLVIELLSSNKSYDTKKKFDLYQRNLIPEYIIIDPETKEVWQYLLGEDGRYEQIASEKGRLVVSALNAQFSF</sequence>
<dbReference type="PANTHER" id="PTHR34107:SF4">
    <property type="entry name" value="SLL1222 PROTEIN"/>
    <property type="match status" value="1"/>
</dbReference>
<name>H1YGK1_9SPHI</name>
<dbReference type="Proteomes" id="UP000002774">
    <property type="component" value="Chromosome"/>
</dbReference>
<dbReference type="STRING" id="714943.Mucpa_1223"/>
<dbReference type="EMBL" id="CM001403">
    <property type="protein sequence ID" value="EHQ25387.1"/>
    <property type="molecule type" value="Genomic_DNA"/>
</dbReference>
<dbReference type="SUPFAM" id="SSF52980">
    <property type="entry name" value="Restriction endonuclease-like"/>
    <property type="match status" value="1"/>
</dbReference>
<dbReference type="Pfam" id="PF05685">
    <property type="entry name" value="Uma2"/>
    <property type="match status" value="1"/>
</dbReference>
<keyword evidence="3" id="KW-1185">Reference proteome</keyword>
<proteinExistence type="predicted"/>
<evidence type="ECO:0000313" key="2">
    <source>
        <dbReference type="EMBL" id="EHQ25387.1"/>
    </source>
</evidence>
<dbReference type="OrthoDB" id="9808428at2"/>
<dbReference type="HOGENOM" id="CLU_076312_0_1_10"/>
<dbReference type="InterPro" id="IPR008538">
    <property type="entry name" value="Uma2"/>
</dbReference>
<dbReference type="Gene3D" id="3.90.1570.10">
    <property type="entry name" value="tt1808, chain A"/>
    <property type="match status" value="1"/>
</dbReference>
<gene>
    <name evidence="2" type="ORF">Mucpa_1223</name>
</gene>
<dbReference type="CDD" id="cd06260">
    <property type="entry name" value="DUF820-like"/>
    <property type="match status" value="1"/>
</dbReference>
<dbReference type="eggNOG" id="COG4636">
    <property type="taxonomic scope" value="Bacteria"/>
</dbReference>
<evidence type="ECO:0000313" key="3">
    <source>
        <dbReference type="Proteomes" id="UP000002774"/>
    </source>
</evidence>
<accession>H1YGK1</accession>
<dbReference type="InterPro" id="IPR012296">
    <property type="entry name" value="Nuclease_put_TT1808"/>
</dbReference>
<dbReference type="RefSeq" id="WP_008505108.1">
    <property type="nucleotide sequence ID" value="NZ_CM001403.1"/>
</dbReference>
<dbReference type="PANTHER" id="PTHR34107">
    <property type="entry name" value="SLL0198 PROTEIN-RELATED"/>
    <property type="match status" value="1"/>
</dbReference>
<organism evidence="2 3">
    <name type="scientific">Mucilaginibacter paludis DSM 18603</name>
    <dbReference type="NCBI Taxonomy" id="714943"/>
    <lineage>
        <taxon>Bacteria</taxon>
        <taxon>Pseudomonadati</taxon>
        <taxon>Bacteroidota</taxon>
        <taxon>Sphingobacteriia</taxon>
        <taxon>Sphingobacteriales</taxon>
        <taxon>Sphingobacteriaceae</taxon>
        <taxon>Mucilaginibacter</taxon>
    </lineage>
</organism>
<dbReference type="AlphaFoldDB" id="H1YGK1"/>
<feature type="domain" description="Putative restriction endonuclease" evidence="1">
    <location>
        <begin position="17"/>
        <end position="162"/>
    </location>
</feature>
<protein>
    <recommendedName>
        <fullName evidence="1">Putative restriction endonuclease domain-containing protein</fullName>
    </recommendedName>
</protein>
<evidence type="ECO:0000259" key="1">
    <source>
        <dbReference type="Pfam" id="PF05685"/>
    </source>
</evidence>
<dbReference type="InterPro" id="IPR011335">
    <property type="entry name" value="Restrct_endonuc-II-like"/>
</dbReference>